<dbReference type="InterPro" id="IPR004437">
    <property type="entry name" value="ParB/RepB/Spo0J"/>
</dbReference>
<dbReference type="RefSeq" id="WP_003444883.1">
    <property type="nucleotide sequence ID" value="NZ_ANZB01000006.1"/>
</dbReference>
<dbReference type="Pfam" id="PF23552">
    <property type="entry name" value="ParB_C"/>
    <property type="match status" value="1"/>
</dbReference>
<dbReference type="InterPro" id="IPR041468">
    <property type="entry name" value="HTH_ParB/Spo0J"/>
</dbReference>
<dbReference type="FunFam" id="3.90.1530.30:FF:000001">
    <property type="entry name" value="Chromosome partitioning protein ParB"/>
    <property type="match status" value="1"/>
</dbReference>
<feature type="domain" description="ParB-like N-terminal" evidence="5">
    <location>
        <begin position="30"/>
        <end position="119"/>
    </location>
</feature>
<dbReference type="EMBL" id="CP009268">
    <property type="protein sequence ID" value="AJA54106.1"/>
    <property type="molecule type" value="Genomic_DNA"/>
</dbReference>
<dbReference type="PANTHER" id="PTHR33375:SF1">
    <property type="entry name" value="CHROMOSOME-PARTITIONING PROTEIN PARB-RELATED"/>
    <property type="match status" value="1"/>
</dbReference>
<keyword evidence="4" id="KW-0238">DNA-binding</keyword>
<evidence type="ECO:0000256" key="1">
    <source>
        <dbReference type="ARBA" id="ARBA00004453"/>
    </source>
</evidence>
<accession>A0A0H3JB34</accession>
<dbReference type="KEGG" id="cpae:CPAST_c40890"/>
<dbReference type="GO" id="GO:0003677">
    <property type="term" value="F:DNA binding"/>
    <property type="evidence" value="ECO:0007669"/>
    <property type="project" value="UniProtKB-KW"/>
</dbReference>
<comment type="similarity">
    <text evidence="2">Belongs to the ParB family.</text>
</comment>
<dbReference type="Pfam" id="PF17762">
    <property type="entry name" value="HTH_ParB"/>
    <property type="match status" value="1"/>
</dbReference>
<evidence type="ECO:0000256" key="4">
    <source>
        <dbReference type="ARBA" id="ARBA00023125"/>
    </source>
</evidence>
<dbReference type="Pfam" id="PF02195">
    <property type="entry name" value="ParB_N"/>
    <property type="match status" value="1"/>
</dbReference>
<dbReference type="KEGG" id="cpat:CLPA_c40890"/>
<organism evidence="6 9">
    <name type="scientific">Clostridium pasteurianum DSM 525 = ATCC 6013</name>
    <dbReference type="NCBI Taxonomy" id="1262449"/>
    <lineage>
        <taxon>Bacteria</taxon>
        <taxon>Bacillati</taxon>
        <taxon>Bacillota</taxon>
        <taxon>Clostridia</taxon>
        <taxon>Eubacteriales</taxon>
        <taxon>Clostridiaceae</taxon>
        <taxon>Clostridium</taxon>
    </lineage>
</organism>
<evidence type="ECO:0000313" key="6">
    <source>
        <dbReference type="EMBL" id="AJA54106.1"/>
    </source>
</evidence>
<evidence type="ECO:0000256" key="2">
    <source>
        <dbReference type="ARBA" id="ARBA00006295"/>
    </source>
</evidence>
<dbReference type="Proteomes" id="UP000030905">
    <property type="component" value="Chromosome"/>
</dbReference>
<evidence type="ECO:0000313" key="8">
    <source>
        <dbReference type="Proteomes" id="UP000028042"/>
    </source>
</evidence>
<dbReference type="Proteomes" id="UP000028042">
    <property type="component" value="Unassembled WGS sequence"/>
</dbReference>
<evidence type="ECO:0000313" key="7">
    <source>
        <dbReference type="EMBL" id="KRU13869.1"/>
    </source>
</evidence>
<dbReference type="GO" id="GO:0007059">
    <property type="term" value="P:chromosome segregation"/>
    <property type="evidence" value="ECO:0007669"/>
    <property type="project" value="UniProtKB-KW"/>
</dbReference>
<dbReference type="NCBIfam" id="TIGR00180">
    <property type="entry name" value="parB_part"/>
    <property type="match status" value="1"/>
</dbReference>
<dbReference type="InterPro" id="IPR050336">
    <property type="entry name" value="Chromosome_partition/occlusion"/>
</dbReference>
<evidence type="ECO:0000256" key="3">
    <source>
        <dbReference type="ARBA" id="ARBA00022829"/>
    </source>
</evidence>
<gene>
    <name evidence="6" type="primary">spo0J</name>
    <name evidence="6" type="ORF">CLPA_c40890</name>
    <name evidence="7" type="ORF">CP6013_03125</name>
</gene>
<dbReference type="SUPFAM" id="SSF109709">
    <property type="entry name" value="KorB DNA-binding domain-like"/>
    <property type="match status" value="1"/>
</dbReference>
<dbReference type="SUPFAM" id="SSF110849">
    <property type="entry name" value="ParB/Sulfiredoxin"/>
    <property type="match status" value="1"/>
</dbReference>
<reference evidence="6 9" key="1">
    <citation type="journal article" date="2015" name="Genome Announc.">
        <title>Complete Genome Sequence of the Nitrogen-Fixing and Solvent-Producing Clostridium pasteurianum DSM 525.</title>
        <authorList>
            <person name="Poehlein A."/>
            <person name="Grosse-Honebrink A."/>
            <person name="Zhang Y."/>
            <person name="Minton N.P."/>
            <person name="Daniel R."/>
        </authorList>
    </citation>
    <scope>NUCLEOTIDE SEQUENCE [LARGE SCALE GENOMIC DNA]</scope>
    <source>
        <strain evidence="6">DSM 525</strain>
        <strain evidence="9">DSM 525 / ATCC 6013</strain>
    </source>
</reference>
<dbReference type="FunFam" id="1.10.10.2830:FF:000001">
    <property type="entry name" value="Chromosome partitioning protein ParB"/>
    <property type="match status" value="1"/>
</dbReference>
<dbReference type="CDD" id="cd16393">
    <property type="entry name" value="SPO0J_N"/>
    <property type="match status" value="1"/>
</dbReference>
<dbReference type="eggNOG" id="COG1475">
    <property type="taxonomic scope" value="Bacteria"/>
</dbReference>
<evidence type="ECO:0000313" key="9">
    <source>
        <dbReference type="Proteomes" id="UP000030905"/>
    </source>
</evidence>
<proteinExistence type="inferred from homology"/>
<dbReference type="Gene3D" id="3.90.1530.30">
    <property type="match status" value="1"/>
</dbReference>
<reference evidence="7" key="2">
    <citation type="submission" date="2015-10" db="EMBL/GenBank/DDBJ databases">
        <title>Improved Draft Genome Sequence of Clostridium pasteurianum Strain ATCC 6013 (DSM 525) Using a Hybrid Next-Generation Sequencing Approach.</title>
        <authorList>
            <person name="Pyne M.E."/>
            <person name="Utturkar S.M."/>
            <person name="Brown S.D."/>
            <person name="Moo-Young M."/>
            <person name="Chung D.A."/>
            <person name="Chou P.C."/>
        </authorList>
    </citation>
    <scope>NUCLEOTIDE SEQUENCE</scope>
    <source>
        <strain evidence="7">ATCC 6013</strain>
    </source>
</reference>
<name>A0A0H3JB34_CLOPA</name>
<dbReference type="InterPro" id="IPR036086">
    <property type="entry name" value="ParB/Sulfiredoxin_sf"/>
</dbReference>
<dbReference type="GO" id="GO:0045881">
    <property type="term" value="P:positive regulation of sporulation resulting in formation of a cellular spore"/>
    <property type="evidence" value="ECO:0007669"/>
    <property type="project" value="TreeGrafter"/>
</dbReference>
<dbReference type="PANTHER" id="PTHR33375">
    <property type="entry name" value="CHROMOSOME-PARTITIONING PROTEIN PARB-RELATED"/>
    <property type="match status" value="1"/>
</dbReference>
<sequence length="286" mass="32930">MNKKGGLGKGLGALINQNLLENNETNKNVNLISINLIKPNYNQPRKNFDDEKIIMLAQSIKQHGIIQPLILKKVDDFYIIVAGERRWKAAKSIGMKELPAVIMELSDKDLLEVSLIENIQREDLNPIEEGLAYKKLLEDFNITQEELGKRIGKSRTVITNSIRLLNLDKRVQEYLIDGVILEGHARVILSIDNNDLQYEIAQKVIDEDLSVREIEKIIKNLKLNNKKEVKKSNTENENIYINEIRNKLEGMFGTKVNLKNKNNKGKIEIEYYSNEDLQRILDILKI</sequence>
<dbReference type="EMBL" id="JPGY02000001">
    <property type="protein sequence ID" value="KRU13869.1"/>
    <property type="molecule type" value="Genomic_DNA"/>
</dbReference>
<dbReference type="InterPro" id="IPR003115">
    <property type="entry name" value="ParB_N"/>
</dbReference>
<dbReference type="PATRIC" id="fig|1262449.3.peg.2043"/>
<keyword evidence="3" id="KW-0159">Chromosome partition</keyword>
<dbReference type="InterPro" id="IPR057240">
    <property type="entry name" value="ParB_dimer_C"/>
</dbReference>
<keyword evidence="9" id="KW-1185">Reference proteome</keyword>
<dbReference type="GeneID" id="93076156"/>
<dbReference type="AlphaFoldDB" id="A0A0H3JB34"/>
<dbReference type="GO" id="GO:0009295">
    <property type="term" value="C:nucleoid"/>
    <property type="evidence" value="ECO:0007669"/>
    <property type="project" value="UniProtKB-SubCell"/>
</dbReference>
<dbReference type="SMART" id="SM00470">
    <property type="entry name" value="ParB"/>
    <property type="match status" value="1"/>
</dbReference>
<reference evidence="7 8" key="3">
    <citation type="journal article" name="Genome Announc.">
        <title>Improved Draft Genome Sequence of Clostridium pasteurianum Strain ATCC 6013 (DSM 525) Using a Hybrid Next-Generation Sequencing Approach.</title>
        <authorList>
            <person name="Pyne M.E."/>
            <person name="Utturkar S."/>
            <person name="Brown S.D."/>
            <person name="Moo-Young M."/>
            <person name="Chung D.A."/>
            <person name="Chou C.P."/>
        </authorList>
    </citation>
    <scope>NUCLEOTIDE SEQUENCE [LARGE SCALE GENOMIC DNA]</scope>
    <source>
        <strain evidence="7 8">ATCC 6013</strain>
    </source>
</reference>
<dbReference type="GO" id="GO:0005694">
    <property type="term" value="C:chromosome"/>
    <property type="evidence" value="ECO:0007669"/>
    <property type="project" value="TreeGrafter"/>
</dbReference>
<comment type="subcellular location">
    <subcellularLocation>
        <location evidence="1">Cytoplasm</location>
        <location evidence="1">Nucleoid</location>
    </subcellularLocation>
</comment>
<dbReference type="Gene3D" id="1.10.10.2830">
    <property type="match status" value="1"/>
</dbReference>
<evidence type="ECO:0000259" key="5">
    <source>
        <dbReference type="SMART" id="SM00470"/>
    </source>
</evidence>
<protein>
    <submittedName>
        <fullName evidence="7">ParB-like partition protein</fullName>
    </submittedName>
    <submittedName>
        <fullName evidence="6">Stage 0 sporulation protein J</fullName>
    </submittedName>
</protein>